<accession>A0A095V088</accession>
<evidence type="ECO:0008006" key="4">
    <source>
        <dbReference type="Google" id="ProtNLM"/>
    </source>
</evidence>
<evidence type="ECO:0000313" key="2">
    <source>
        <dbReference type="EMBL" id="KGD68245.1"/>
    </source>
</evidence>
<protein>
    <recommendedName>
        <fullName evidence="4">DUF4252 domain-containing protein</fullName>
    </recommendedName>
</protein>
<gene>
    <name evidence="2" type="ORF">LG45_08105</name>
</gene>
<keyword evidence="1" id="KW-0732">Signal</keyword>
<dbReference type="AlphaFoldDB" id="A0A095V088"/>
<dbReference type="RefSeq" id="WP_035125930.1">
    <property type="nucleotide sequence ID" value="NZ_JRHH01000003.1"/>
</dbReference>
<reference evidence="2 3" key="1">
    <citation type="submission" date="2014-09" db="EMBL/GenBank/DDBJ databases">
        <title>Whole Genome Shotgun of Flavobacterium aquatile LMG 4008.</title>
        <authorList>
            <person name="Gale A.N."/>
            <person name="Pipes S.E."/>
            <person name="Newman J.D."/>
        </authorList>
    </citation>
    <scope>NUCLEOTIDE SEQUENCE [LARGE SCALE GENOMIC DNA]</scope>
    <source>
        <strain evidence="2 3">LMG 4008</strain>
    </source>
</reference>
<evidence type="ECO:0000313" key="3">
    <source>
        <dbReference type="Proteomes" id="UP000029554"/>
    </source>
</evidence>
<comment type="caution">
    <text evidence="2">The sequence shown here is derived from an EMBL/GenBank/DDBJ whole genome shotgun (WGS) entry which is preliminary data.</text>
</comment>
<evidence type="ECO:0000256" key="1">
    <source>
        <dbReference type="SAM" id="SignalP"/>
    </source>
</evidence>
<feature type="chain" id="PRO_5001910508" description="DUF4252 domain-containing protein" evidence="1">
    <location>
        <begin position="23"/>
        <end position="169"/>
    </location>
</feature>
<organism evidence="2 3">
    <name type="scientific">Flavobacterium aquatile LMG 4008 = ATCC 11947</name>
    <dbReference type="NCBI Taxonomy" id="1453498"/>
    <lineage>
        <taxon>Bacteria</taxon>
        <taxon>Pseudomonadati</taxon>
        <taxon>Bacteroidota</taxon>
        <taxon>Flavobacteriia</taxon>
        <taxon>Flavobacteriales</taxon>
        <taxon>Flavobacteriaceae</taxon>
        <taxon>Flavobacterium</taxon>
    </lineage>
</organism>
<sequence>MIKNLFVIAIITLFLITQKALAQGKLAADFKTIIGKTYTSENQIEALKNYKYEQGIVIGNPNEGPFLSSIEVFRKGKTAVVLLSKKIKTNPDQYRIIDVLKVISIPKNYEIRTYDCSRKNGKSNENIVAIVFSGSKRIVKFVKNAYVLKDIRFEKIETKGIRCINEGIE</sequence>
<proteinExistence type="predicted"/>
<name>A0A095V088_9FLAO</name>
<dbReference type="Proteomes" id="UP000029554">
    <property type="component" value="Unassembled WGS sequence"/>
</dbReference>
<dbReference type="EMBL" id="JRHH01000003">
    <property type="protein sequence ID" value="KGD68245.1"/>
    <property type="molecule type" value="Genomic_DNA"/>
</dbReference>
<keyword evidence="3" id="KW-1185">Reference proteome</keyword>
<feature type="signal peptide" evidence="1">
    <location>
        <begin position="1"/>
        <end position="22"/>
    </location>
</feature>
<dbReference type="STRING" id="1453498.LG45_08105"/>